<evidence type="ECO:0000256" key="1">
    <source>
        <dbReference type="ARBA" id="ARBA00004141"/>
    </source>
</evidence>
<protein>
    <submittedName>
        <fullName evidence="7">Cation:H+ antiporter</fullName>
    </submittedName>
</protein>
<dbReference type="PANTHER" id="PTHR10846:SF8">
    <property type="entry name" value="INNER MEMBRANE PROTEIN YRBG"/>
    <property type="match status" value="1"/>
</dbReference>
<feature type="domain" description="Sodium/calcium exchanger membrane region" evidence="6">
    <location>
        <begin position="5"/>
        <end position="147"/>
    </location>
</feature>
<name>A0AAE3L248_9GAMM</name>
<sequence length="359" mass="37117">MSASVLLFFVLGLLLLVAGAEVLVRGASRLAASLGIAPLVIGLTVVAFGTSAPEMAVSVQSALSGQAGADIAIGNVVGSNIFNVLFILGLAAIIAPLFVSQQLIRIDVPIMIGVSILLLLLALDGSISRANGVLLFAGIIAYTAFAIIKGRRDVAMVEAEYAQEYGHPAKGIGAQLINITAIIIGLALLVLGANWLVDGAITLARAFGISELVIGLTIVAAGTSLPEVATSVIASIKGERDIAVGNIVGSNIFNILAVLGLAAIVAPDGINVSSAALQFDIPVMLAVAVACLPIFFSGHLIARWEGGLFFAYYIAYTAYLIMTVSGHGWLHGFENAMLAFVIPLTVITLVVTAWRARME</sequence>
<evidence type="ECO:0000256" key="3">
    <source>
        <dbReference type="ARBA" id="ARBA00022989"/>
    </source>
</evidence>
<dbReference type="InterPro" id="IPR004837">
    <property type="entry name" value="NaCa_Exmemb"/>
</dbReference>
<evidence type="ECO:0000256" key="5">
    <source>
        <dbReference type="SAM" id="Phobius"/>
    </source>
</evidence>
<comment type="subcellular location">
    <subcellularLocation>
        <location evidence="1">Membrane</location>
        <topology evidence="1">Multi-pass membrane protein</topology>
    </subcellularLocation>
</comment>
<organism evidence="7 8">
    <name type="scientific">Methylohalomonas lacus</name>
    <dbReference type="NCBI Taxonomy" id="398773"/>
    <lineage>
        <taxon>Bacteria</taxon>
        <taxon>Pseudomonadati</taxon>
        <taxon>Pseudomonadota</taxon>
        <taxon>Gammaproteobacteria</taxon>
        <taxon>Methylohalomonadales</taxon>
        <taxon>Methylohalomonadaceae</taxon>
        <taxon>Methylohalomonas</taxon>
    </lineage>
</organism>
<gene>
    <name evidence="7" type="ORF">J2T55_001988</name>
</gene>
<feature type="transmembrane region" description="Helical" evidence="5">
    <location>
        <begin position="30"/>
        <end position="48"/>
    </location>
</feature>
<dbReference type="Pfam" id="PF01699">
    <property type="entry name" value="Na_Ca_ex"/>
    <property type="match status" value="2"/>
</dbReference>
<dbReference type="Proteomes" id="UP001204445">
    <property type="component" value="Unassembled WGS sequence"/>
</dbReference>
<dbReference type="NCBIfam" id="TIGR00367">
    <property type="entry name" value="calcium/sodium antiporter"/>
    <property type="match status" value="1"/>
</dbReference>
<keyword evidence="2 5" id="KW-0812">Transmembrane</keyword>
<feature type="transmembrane region" description="Helical" evidence="5">
    <location>
        <begin position="129"/>
        <end position="148"/>
    </location>
</feature>
<feature type="transmembrane region" description="Helical" evidence="5">
    <location>
        <begin position="336"/>
        <end position="354"/>
    </location>
</feature>
<feature type="transmembrane region" description="Helical" evidence="5">
    <location>
        <begin position="176"/>
        <end position="197"/>
    </location>
</feature>
<dbReference type="AlphaFoldDB" id="A0AAE3L248"/>
<evidence type="ECO:0000313" key="8">
    <source>
        <dbReference type="Proteomes" id="UP001204445"/>
    </source>
</evidence>
<dbReference type="EMBL" id="JANUCT010000014">
    <property type="protein sequence ID" value="MCS3903956.1"/>
    <property type="molecule type" value="Genomic_DNA"/>
</dbReference>
<reference evidence="7" key="1">
    <citation type="submission" date="2022-08" db="EMBL/GenBank/DDBJ databases">
        <title>Genomic Encyclopedia of Type Strains, Phase III (KMG-III): the genomes of soil and plant-associated and newly described type strains.</title>
        <authorList>
            <person name="Whitman W."/>
        </authorList>
    </citation>
    <scope>NUCLEOTIDE SEQUENCE</scope>
    <source>
        <strain evidence="7">HMT 1</strain>
    </source>
</reference>
<dbReference type="GO" id="GO:0006874">
    <property type="term" value="P:intracellular calcium ion homeostasis"/>
    <property type="evidence" value="ECO:0007669"/>
    <property type="project" value="TreeGrafter"/>
</dbReference>
<feature type="transmembrane region" description="Helical" evidence="5">
    <location>
        <begin position="281"/>
        <end position="302"/>
    </location>
</feature>
<accession>A0AAE3L248</accession>
<proteinExistence type="predicted"/>
<feature type="domain" description="Sodium/calcium exchanger membrane region" evidence="6">
    <location>
        <begin position="179"/>
        <end position="321"/>
    </location>
</feature>
<dbReference type="Gene3D" id="1.20.1420.30">
    <property type="entry name" value="NCX, central ion-binding region"/>
    <property type="match status" value="2"/>
</dbReference>
<feature type="transmembrane region" description="Helical" evidence="5">
    <location>
        <begin position="309"/>
        <end position="330"/>
    </location>
</feature>
<feature type="transmembrane region" description="Helical" evidence="5">
    <location>
        <begin position="80"/>
        <end position="99"/>
    </location>
</feature>
<dbReference type="GO" id="GO:0005886">
    <property type="term" value="C:plasma membrane"/>
    <property type="evidence" value="ECO:0007669"/>
    <property type="project" value="TreeGrafter"/>
</dbReference>
<dbReference type="GO" id="GO:0008273">
    <property type="term" value="F:calcium, potassium:sodium antiporter activity"/>
    <property type="evidence" value="ECO:0007669"/>
    <property type="project" value="TreeGrafter"/>
</dbReference>
<evidence type="ECO:0000313" key="7">
    <source>
        <dbReference type="EMBL" id="MCS3903956.1"/>
    </source>
</evidence>
<dbReference type="InterPro" id="IPR044880">
    <property type="entry name" value="NCX_ion-bd_dom_sf"/>
</dbReference>
<dbReference type="PANTHER" id="PTHR10846">
    <property type="entry name" value="SODIUM/POTASSIUM/CALCIUM EXCHANGER"/>
    <property type="match status" value="1"/>
</dbReference>
<evidence type="ECO:0000259" key="6">
    <source>
        <dbReference type="Pfam" id="PF01699"/>
    </source>
</evidence>
<keyword evidence="8" id="KW-1185">Reference proteome</keyword>
<feature type="transmembrane region" description="Helical" evidence="5">
    <location>
        <begin position="106"/>
        <end position="123"/>
    </location>
</feature>
<evidence type="ECO:0000256" key="2">
    <source>
        <dbReference type="ARBA" id="ARBA00022692"/>
    </source>
</evidence>
<keyword evidence="3 5" id="KW-1133">Transmembrane helix</keyword>
<dbReference type="GO" id="GO:0005262">
    <property type="term" value="F:calcium channel activity"/>
    <property type="evidence" value="ECO:0007669"/>
    <property type="project" value="TreeGrafter"/>
</dbReference>
<comment type="caution">
    <text evidence="7">The sequence shown here is derived from an EMBL/GenBank/DDBJ whole genome shotgun (WGS) entry which is preliminary data.</text>
</comment>
<feature type="transmembrane region" description="Helical" evidence="5">
    <location>
        <begin position="243"/>
        <end position="266"/>
    </location>
</feature>
<dbReference type="RefSeq" id="WP_259055944.1">
    <property type="nucleotide sequence ID" value="NZ_JANUCT010000014.1"/>
</dbReference>
<evidence type="ECO:0000256" key="4">
    <source>
        <dbReference type="ARBA" id="ARBA00023136"/>
    </source>
</evidence>
<keyword evidence="4 5" id="KW-0472">Membrane</keyword>
<dbReference type="InterPro" id="IPR004481">
    <property type="entry name" value="K/Na/Ca-exchanger"/>
</dbReference>